<evidence type="ECO:0008006" key="3">
    <source>
        <dbReference type="Google" id="ProtNLM"/>
    </source>
</evidence>
<accession>A0ABZ1TWN3</accession>
<reference evidence="1" key="1">
    <citation type="submission" date="2022-10" db="EMBL/GenBank/DDBJ databases">
        <title>The complete genomes of actinobacterial strains from the NBC collection.</title>
        <authorList>
            <person name="Joergensen T.S."/>
            <person name="Alvarez Arevalo M."/>
            <person name="Sterndorff E.B."/>
            <person name="Faurdal D."/>
            <person name="Vuksanovic O."/>
            <person name="Mourched A.-S."/>
            <person name="Charusanti P."/>
            <person name="Shaw S."/>
            <person name="Blin K."/>
            <person name="Weber T."/>
        </authorList>
    </citation>
    <scope>NUCLEOTIDE SEQUENCE</scope>
    <source>
        <strain evidence="1">NBC_00222</strain>
    </source>
</reference>
<evidence type="ECO:0000313" key="1">
    <source>
        <dbReference type="EMBL" id="WUQ83367.1"/>
    </source>
</evidence>
<name>A0ABZ1TWN3_9ACTN</name>
<gene>
    <name evidence="1" type="ORF">OHA16_10515</name>
</gene>
<dbReference type="RefSeq" id="WP_328954398.1">
    <property type="nucleotide sequence ID" value="NZ_CP108110.1"/>
</dbReference>
<organism evidence="1 2">
    <name type="scientific">Kitasatospora purpeofusca</name>
    <dbReference type="NCBI Taxonomy" id="67352"/>
    <lineage>
        <taxon>Bacteria</taxon>
        <taxon>Bacillati</taxon>
        <taxon>Actinomycetota</taxon>
        <taxon>Actinomycetes</taxon>
        <taxon>Kitasatosporales</taxon>
        <taxon>Streptomycetaceae</taxon>
        <taxon>Kitasatospora</taxon>
    </lineage>
</organism>
<dbReference type="EMBL" id="CP108110">
    <property type="protein sequence ID" value="WUQ83367.1"/>
    <property type="molecule type" value="Genomic_DNA"/>
</dbReference>
<sequence>MPFEITHATVPTPGGVSEAAVVTGPGFAFVLDGATATGATTGCTHDVTWYVEQLAGLLCAQLLTDSSAGLREILRTALTVLVDGHGQTCDMTNADSPSSTVAVVRERDGSLDVLVLGHSPVALHRTNGAVEVIVDDRVAYLGSYTEDAVRGYRNNSTGGFWVAGAKPEAADQALTASIPLSQIQQVAVLSAGASRLPERYGWSWPRFMVELSESGPGQVIGATREAEACTATGAFRGRAHDTAAIVLCRPSEPAYATEKVAETTP</sequence>
<dbReference type="Proteomes" id="UP001432222">
    <property type="component" value="Chromosome"/>
</dbReference>
<evidence type="ECO:0000313" key="2">
    <source>
        <dbReference type="Proteomes" id="UP001432222"/>
    </source>
</evidence>
<proteinExistence type="predicted"/>
<protein>
    <recommendedName>
        <fullName evidence="3">Protein phosphatase 2C-like protein</fullName>
    </recommendedName>
</protein>
<keyword evidence="2" id="KW-1185">Reference proteome</keyword>